<sequence length="53" mass="5959">MGTLCVATLLQQLEFCWTRQWSVNQSCPSEKGPKYKGGGGSESLLRFLEIRSH</sequence>
<evidence type="ECO:0000313" key="3">
    <source>
        <dbReference type="MGI" id="MGI:3642440"/>
    </source>
</evidence>
<reference evidence="2" key="5">
    <citation type="journal article" date="2002" name="Nature">
        <title>Analysis of the mouse transcriptome based on functional annotation of 60,770 full-length cDNAs.</title>
        <authorList>
            <consortium name="The FANTOM Consortium and the RIKEN Genome Exploration Research Group Phase I and II Team"/>
        </authorList>
    </citation>
    <scope>NUCLEOTIDE SEQUENCE</scope>
    <source>
        <strain evidence="2">C57BL/6J</strain>
        <tissue evidence="2">Spinal ganglion</tissue>
    </source>
</reference>
<accession>Q3UQY3</accession>
<dbReference type="EMBL" id="AK141979">
    <property type="protein sequence ID" value="BAE24905.1"/>
    <property type="molecule type" value="mRNA"/>
</dbReference>
<dbReference type="MGI" id="MGI:3642440">
    <property type="gene designation" value="Gm10536"/>
</dbReference>
<feature type="chain" id="PRO_5004230254" evidence="1">
    <location>
        <begin position="19"/>
        <end position="53"/>
    </location>
</feature>
<dbReference type="AlphaFoldDB" id="Q3UQY3"/>
<evidence type="ECO:0000313" key="2">
    <source>
        <dbReference type="EMBL" id="BAE24905.1"/>
    </source>
</evidence>
<name>Q3UQY3_MOUSE</name>
<organism evidence="2">
    <name type="scientific">Mus musculus</name>
    <name type="common">Mouse</name>
    <dbReference type="NCBI Taxonomy" id="10090"/>
    <lineage>
        <taxon>Eukaryota</taxon>
        <taxon>Metazoa</taxon>
        <taxon>Chordata</taxon>
        <taxon>Craniata</taxon>
        <taxon>Vertebrata</taxon>
        <taxon>Euteleostomi</taxon>
        <taxon>Mammalia</taxon>
        <taxon>Eutheria</taxon>
        <taxon>Euarchontoglires</taxon>
        <taxon>Glires</taxon>
        <taxon>Rodentia</taxon>
        <taxon>Myomorpha</taxon>
        <taxon>Muroidea</taxon>
        <taxon>Muridae</taxon>
        <taxon>Murinae</taxon>
        <taxon>Mus</taxon>
        <taxon>Mus</taxon>
    </lineage>
</organism>
<dbReference type="AGR" id="MGI:3642440"/>
<gene>
    <name evidence="3" type="primary">Gm10536</name>
</gene>
<reference evidence="2" key="8">
    <citation type="journal article" date="2005" name="Science">
        <title>Antisense Transcription in the Mammalian Transcriptome.</title>
        <authorList>
            <consortium name="RIKEN Genome Exploration Research Group and Genome Science Group (Genome Network Project Core Group) and the FANTOM Consortium"/>
        </authorList>
    </citation>
    <scope>NUCLEOTIDE SEQUENCE</scope>
    <source>
        <strain evidence="2">C57BL/6J</strain>
        <tissue evidence="2">Spinal ganglion</tissue>
    </source>
</reference>
<evidence type="ECO:0000256" key="1">
    <source>
        <dbReference type="SAM" id="SignalP"/>
    </source>
</evidence>
<proteinExistence type="evidence at transcript level"/>
<keyword evidence="1" id="KW-0732">Signal</keyword>
<reference evidence="2" key="7">
    <citation type="journal article" date="2005" name="Science">
        <title>The Transcriptional Landscape of the Mammalian Genome.</title>
        <authorList>
            <consortium name="The FANTOM Consortium"/>
            <consortium name="Riken Genome Exploration Research Group and Genome Science Group (Genome Network Project Core Group)"/>
        </authorList>
    </citation>
    <scope>NUCLEOTIDE SEQUENCE</scope>
    <source>
        <strain evidence="2">C57BL/6J</strain>
        <tissue evidence="2">Spinal ganglion</tissue>
    </source>
</reference>
<feature type="signal peptide" evidence="1">
    <location>
        <begin position="1"/>
        <end position="18"/>
    </location>
</feature>
<reference evidence="2" key="3">
    <citation type="journal article" date="2000" name="Genome Res.">
        <title>RIKEN integrated sequence analysis (RISA) system--384-format sequencing pipeline with 384 multicapillary sequencer.</title>
        <authorList>
            <person name="Shibata K."/>
            <person name="Itoh M."/>
            <person name="Aizawa K."/>
            <person name="Nagaoka S."/>
            <person name="Sasaki N."/>
            <person name="Carninci P."/>
            <person name="Konno H."/>
            <person name="Akiyama J."/>
            <person name="Nishi K."/>
            <person name="Kitsunai T."/>
            <person name="Tashiro H."/>
            <person name="Itoh M."/>
            <person name="Sumi N."/>
            <person name="Ishii Y."/>
            <person name="Nakamura S."/>
            <person name="Hazama M."/>
            <person name="Nishine T."/>
            <person name="Harada A."/>
            <person name="Yamamoto R."/>
            <person name="Matsumoto H."/>
            <person name="Sakaguchi S."/>
            <person name="Ikegami T."/>
            <person name="Kashiwagi K."/>
            <person name="Fujiwake S."/>
            <person name="Inoue K."/>
            <person name="Togawa Y."/>
            <person name="Izawa M."/>
            <person name="Ohara E."/>
            <person name="Watahiki M."/>
            <person name="Yoneda Y."/>
            <person name="Ishikawa T."/>
            <person name="Ozawa K."/>
            <person name="Tanaka T."/>
            <person name="Matsuura S."/>
            <person name="Kawai J."/>
            <person name="Okazaki Y."/>
            <person name="Muramatsu M."/>
            <person name="Inoue Y."/>
            <person name="Kira A."/>
            <person name="Hayashizaki Y."/>
        </authorList>
    </citation>
    <scope>NUCLEOTIDE SEQUENCE</scope>
    <source>
        <strain evidence="2">C57BL/6J</strain>
        <tissue evidence="2">Spinal ganglion</tissue>
    </source>
</reference>
<reference evidence="2" key="6">
    <citation type="submission" date="2004-03" db="EMBL/GenBank/DDBJ databases">
        <authorList>
            <person name="Arakawa T."/>
            <person name="Carninci P."/>
            <person name="Fukuda S."/>
            <person name="Hashizume W."/>
            <person name="Hayashida K."/>
            <person name="Hori F."/>
            <person name="Iida J."/>
            <person name="Imamura K."/>
            <person name="Imotani K."/>
            <person name="Itoh M."/>
            <person name="Kanagawa S."/>
            <person name="Kawai J."/>
            <person name="Kojima M."/>
            <person name="Konno H."/>
            <person name="Murata M."/>
            <person name="Nakamura M."/>
            <person name="Ninomiya N."/>
            <person name="Nishiyori H."/>
            <person name="Nomura K."/>
            <person name="Ohno M."/>
            <person name="Sakazume N."/>
            <person name="Sano H."/>
            <person name="Sasaki D."/>
            <person name="Shibata K."/>
            <person name="Shiraki T."/>
            <person name="Tagami M."/>
            <person name="Tagami Y."/>
            <person name="Waki K."/>
            <person name="Watahiki A."/>
            <person name="Muramatsu M."/>
            <person name="Hayashizaki Y."/>
        </authorList>
    </citation>
    <scope>NUCLEOTIDE SEQUENCE</scope>
    <source>
        <strain evidence="2">C57BL/6J</strain>
        <tissue evidence="2">Spinal ganglion</tissue>
    </source>
</reference>
<reference evidence="2" key="1">
    <citation type="journal article" date="1999" name="Methods Enzymol.">
        <title>High-efficiency full-length cDNA cloning.</title>
        <authorList>
            <person name="Carninci P."/>
            <person name="Hayashizaki Y."/>
        </authorList>
    </citation>
    <scope>NUCLEOTIDE SEQUENCE</scope>
    <source>
        <strain evidence="2">C57BL/6J</strain>
        <tissue evidence="2">Spinal ganglion</tissue>
    </source>
</reference>
<reference evidence="2" key="2">
    <citation type="journal article" date="2000" name="Genome Res.">
        <title>Normalization and subtraction of cap-trapper-selected cDNAs to prepare full-length cDNA libraries for rapid discovery of new genes.</title>
        <authorList>
            <person name="Carninci P."/>
            <person name="Shibata Y."/>
            <person name="Hayatsu N."/>
            <person name="Sugahara Y."/>
            <person name="Shibata K."/>
            <person name="Itoh M."/>
            <person name="Konno H."/>
            <person name="Okazaki Y."/>
            <person name="Muramatsu M."/>
            <person name="Hayashizaki Y."/>
        </authorList>
    </citation>
    <scope>NUCLEOTIDE SEQUENCE</scope>
    <source>
        <strain evidence="2">C57BL/6J</strain>
        <tissue evidence="2">Spinal ganglion</tissue>
    </source>
</reference>
<reference evidence="2" key="4">
    <citation type="journal article" date="2001" name="Nature">
        <title>Functional annotation of a full-length mouse cDNA collection.</title>
        <authorList>
            <consortium name="The RIKEN Genome Exploration Research Group Phase II Team and the FANTOM Consortium"/>
        </authorList>
    </citation>
    <scope>NUCLEOTIDE SEQUENCE</scope>
    <source>
        <strain evidence="2">C57BL/6J</strain>
        <tissue evidence="2">Spinal ganglion</tissue>
    </source>
</reference>
<protein>
    <submittedName>
        <fullName evidence="2">Uncharacterized protein</fullName>
    </submittedName>
</protein>